<dbReference type="EMBL" id="CAJNIZ010028358">
    <property type="protein sequence ID" value="CAE7507207.1"/>
    <property type="molecule type" value="Genomic_DNA"/>
</dbReference>
<dbReference type="OrthoDB" id="443113at2759"/>
<protein>
    <submittedName>
        <fullName evidence="2">Uncharacterized protein</fullName>
    </submittedName>
</protein>
<gene>
    <name evidence="2" type="ORF">SPIL2461_LOCUS13156</name>
</gene>
<comment type="caution">
    <text evidence="2">The sequence shown here is derived from an EMBL/GenBank/DDBJ whole genome shotgun (WGS) entry which is preliminary data.</text>
</comment>
<evidence type="ECO:0000313" key="3">
    <source>
        <dbReference type="Proteomes" id="UP000649617"/>
    </source>
</evidence>
<feature type="region of interest" description="Disordered" evidence="1">
    <location>
        <begin position="145"/>
        <end position="258"/>
    </location>
</feature>
<keyword evidence="3" id="KW-1185">Reference proteome</keyword>
<feature type="compositionally biased region" description="Low complexity" evidence="1">
    <location>
        <begin position="147"/>
        <end position="179"/>
    </location>
</feature>
<feature type="compositionally biased region" description="Acidic residues" evidence="1">
    <location>
        <begin position="190"/>
        <end position="204"/>
    </location>
</feature>
<accession>A0A812T713</accession>
<reference evidence="2" key="1">
    <citation type="submission" date="2021-02" db="EMBL/GenBank/DDBJ databases">
        <authorList>
            <person name="Dougan E. K."/>
            <person name="Rhodes N."/>
            <person name="Thang M."/>
            <person name="Chan C."/>
        </authorList>
    </citation>
    <scope>NUCLEOTIDE SEQUENCE</scope>
</reference>
<proteinExistence type="predicted"/>
<dbReference type="AlphaFoldDB" id="A0A812T713"/>
<sequence length="258" mass="27464">MDAQAFICSMLSCLRQDQPVPVPVVMHEPGTERWRDGSSLRFLSELQQLLPFDRLRILELSLEATRLRLLARLQLVACQEANSEVHVIHHVRGHFDCQAGQSNWQAGWSEAKKHWCCARYMVACEGDSGPMPTVTSSIVHRYEDGDNLAGDGDLADGSVDGESSVDSGDAGAGDLSGDVVEGDSLQGDFTEGDSEGEVTTEDAGETAVSENAELAGDVDSAATDADLGGDEEGSASDTSEHPFLATPHAESADGLETK</sequence>
<organism evidence="2 3">
    <name type="scientific">Symbiodinium pilosum</name>
    <name type="common">Dinoflagellate</name>
    <dbReference type="NCBI Taxonomy" id="2952"/>
    <lineage>
        <taxon>Eukaryota</taxon>
        <taxon>Sar</taxon>
        <taxon>Alveolata</taxon>
        <taxon>Dinophyceae</taxon>
        <taxon>Suessiales</taxon>
        <taxon>Symbiodiniaceae</taxon>
        <taxon>Symbiodinium</taxon>
    </lineage>
</organism>
<name>A0A812T713_SYMPI</name>
<evidence type="ECO:0000313" key="2">
    <source>
        <dbReference type="EMBL" id="CAE7507207.1"/>
    </source>
</evidence>
<dbReference type="Proteomes" id="UP000649617">
    <property type="component" value="Unassembled WGS sequence"/>
</dbReference>
<evidence type="ECO:0000256" key="1">
    <source>
        <dbReference type="SAM" id="MobiDB-lite"/>
    </source>
</evidence>